<accession>A0ACD4NHA9</accession>
<keyword evidence="1" id="KW-0067">ATP-binding</keyword>
<dbReference type="Proteomes" id="UP001163223">
    <property type="component" value="Chromosome"/>
</dbReference>
<dbReference type="EMBL" id="CP113520">
    <property type="protein sequence ID" value="WAJ26153.1"/>
    <property type="molecule type" value="Genomic_DNA"/>
</dbReference>
<evidence type="ECO:0000313" key="2">
    <source>
        <dbReference type="Proteomes" id="UP001163223"/>
    </source>
</evidence>
<keyword evidence="2" id="KW-1185">Reference proteome</keyword>
<name>A0ACD4NHA9_9HYPH</name>
<reference evidence="1" key="1">
    <citation type="submission" date="2022-11" db="EMBL/GenBank/DDBJ databases">
        <title>beta-Carotene-producing bacterium, Jeongeuplla avenae sp. nov., alleviates the salt stress of Arabidopsis seedlings.</title>
        <authorList>
            <person name="Jiang L."/>
            <person name="Lee J."/>
        </authorList>
    </citation>
    <scope>NUCLEOTIDE SEQUENCE</scope>
    <source>
        <strain evidence="1">DY_R2A_6</strain>
    </source>
</reference>
<organism evidence="1 2">
    <name type="scientific">Antarcticirhabdus aurantiaca</name>
    <dbReference type="NCBI Taxonomy" id="2606717"/>
    <lineage>
        <taxon>Bacteria</taxon>
        <taxon>Pseudomonadati</taxon>
        <taxon>Pseudomonadota</taxon>
        <taxon>Alphaproteobacteria</taxon>
        <taxon>Hyphomicrobiales</taxon>
        <taxon>Aurantimonadaceae</taxon>
        <taxon>Antarcticirhabdus</taxon>
    </lineage>
</organism>
<protein>
    <submittedName>
        <fullName evidence="1">ABC transporter ATP-binding protein</fullName>
    </submittedName>
</protein>
<keyword evidence="1" id="KW-0547">Nucleotide-binding</keyword>
<gene>
    <name evidence="1" type="ORF">OXU80_14655</name>
</gene>
<sequence>MVGILLRQVSKSYGGTCAVDDLDLEVEDGAFLALLGPSGCGKTTVLRLLAGLERPDGGTIALGERVVAGEGIFVEPEDRGLGMVFQSYALWPHMTVEGNVSFGLHGRGLDRSEIAARVAQALDLVGLSAKAGARPHQLSGGQRQRVALARSLAMRPRLILLDEPLANLDANLRASMAAEFRRIHAETRTTFVFVTHDQAEAMALATRVAVLNGGRLQQVGAPEDIWHRPASPAVARFVGNRRLLPVEVLGASASDPARRDVRLAEGVLSLPGPAPAGPGWLCLRPDGLALAEDGPRPPGEPLLGGTVRDGHFEGGHHLLTVDLARAGEAIAVQVRSPVPLPAGAVVRLRVVDGWLLPRDP</sequence>
<evidence type="ECO:0000313" key="1">
    <source>
        <dbReference type="EMBL" id="WAJ26153.1"/>
    </source>
</evidence>
<proteinExistence type="predicted"/>